<evidence type="ECO:0000313" key="1">
    <source>
        <dbReference type="EMBL" id="KAH6640181.1"/>
    </source>
</evidence>
<protein>
    <submittedName>
        <fullName evidence="1">Uncharacterized protein</fullName>
    </submittedName>
</protein>
<evidence type="ECO:0000313" key="2">
    <source>
        <dbReference type="Proteomes" id="UP000724584"/>
    </source>
</evidence>
<proteinExistence type="predicted"/>
<sequence>QLRTPFDSDECLLAPGDLVEDHDGTQPKIVEDRVAEAMTRWYIAMDIAKKKNRRAESEPQGGPGARRLKLTYPMRHRAATEPLPKFKVEFLKPTIPAANDASKTKDRAKPQRAEKPLKAISPEATALIDNVLDTISTKRVEGVEVAGLSDDDRSTPTSHKADDDDEVIWIRTNPCPRIPAADRSHVPMKRGDRKHAGFPFLLLPPELRLTIYAHLFEFSQPVFPDKTAYRYYHDPIIESRSHTNLAFTMMCVNKQLGQEVAHFVYTRTRFFLPGSSSFSFTSIGQRNSNLLQHIIIDCAALPERVALQLSGVLSNAIWSPNLENLRKLTFYDRWKTLETSILPRTLLALGSAQRWKMFPNLESIHFDISATKFTLQEQVHFERLCLQSRANITVGPERLGGLHDGDSSQPGEVTLTLTPADVDIKVALQREEKKKRLAARREQQKRAAELMQEEERKAQLEEKAKAPLEEK</sequence>
<feature type="non-terminal residue" evidence="1">
    <location>
        <position position="471"/>
    </location>
</feature>
<comment type="caution">
    <text evidence="1">The sequence shown here is derived from an EMBL/GenBank/DDBJ whole genome shotgun (WGS) entry which is preliminary data.</text>
</comment>
<accession>A0ACB7PHK6</accession>
<keyword evidence="2" id="KW-1185">Reference proteome</keyword>
<feature type="non-terminal residue" evidence="1">
    <location>
        <position position="1"/>
    </location>
</feature>
<organism evidence="1 2">
    <name type="scientific">Chaetomium tenue</name>
    <dbReference type="NCBI Taxonomy" id="1854479"/>
    <lineage>
        <taxon>Eukaryota</taxon>
        <taxon>Fungi</taxon>
        <taxon>Dikarya</taxon>
        <taxon>Ascomycota</taxon>
        <taxon>Pezizomycotina</taxon>
        <taxon>Sordariomycetes</taxon>
        <taxon>Sordariomycetidae</taxon>
        <taxon>Sordariales</taxon>
        <taxon>Chaetomiaceae</taxon>
        <taxon>Chaetomium</taxon>
    </lineage>
</organism>
<dbReference type="Proteomes" id="UP000724584">
    <property type="component" value="Unassembled WGS sequence"/>
</dbReference>
<reference evidence="1 2" key="1">
    <citation type="journal article" date="2021" name="Nat. Commun.">
        <title>Genetic determinants of endophytism in the Arabidopsis root mycobiome.</title>
        <authorList>
            <person name="Mesny F."/>
            <person name="Miyauchi S."/>
            <person name="Thiergart T."/>
            <person name="Pickel B."/>
            <person name="Atanasova L."/>
            <person name="Karlsson M."/>
            <person name="Huettel B."/>
            <person name="Barry K.W."/>
            <person name="Haridas S."/>
            <person name="Chen C."/>
            <person name="Bauer D."/>
            <person name="Andreopoulos W."/>
            <person name="Pangilinan J."/>
            <person name="LaButti K."/>
            <person name="Riley R."/>
            <person name="Lipzen A."/>
            <person name="Clum A."/>
            <person name="Drula E."/>
            <person name="Henrissat B."/>
            <person name="Kohler A."/>
            <person name="Grigoriev I.V."/>
            <person name="Martin F.M."/>
            <person name="Hacquard S."/>
        </authorList>
    </citation>
    <scope>NUCLEOTIDE SEQUENCE [LARGE SCALE GENOMIC DNA]</scope>
    <source>
        <strain evidence="1 2">MPI-SDFR-AT-0079</strain>
    </source>
</reference>
<gene>
    <name evidence="1" type="ORF">F5144DRAFT_639613</name>
</gene>
<dbReference type="EMBL" id="JAGIZQ010000002">
    <property type="protein sequence ID" value="KAH6640181.1"/>
    <property type="molecule type" value="Genomic_DNA"/>
</dbReference>
<name>A0ACB7PHK6_9PEZI</name>